<comment type="caution">
    <text evidence="2">The sequence shown here is derived from an EMBL/GenBank/DDBJ whole genome shotgun (WGS) entry which is preliminary data.</text>
</comment>
<dbReference type="InterPro" id="IPR002110">
    <property type="entry name" value="Ankyrin_rpt"/>
</dbReference>
<sequence>MSVDFSGSISYLVTWSIRPRTYSIAHGVGDILESTPDEAEDKANWKRKDAIALHAIHISCGPDTLSAIKYICNAKEAWDTLANWASMVEFEFERVTVALPHDLENIVSADEVLKHKPLNKAVWNGDCCEMNWIVTRDPNVVRARITFSRRIALHMAAMAGHISIVKILVQKMSEQDLEITDRDGMTALAVVITCNAELGIAECMVRKNFGLLTTEVDNMLPVAMAFRYGHTEMGRYLYSITPLSKDYLQTNKEHGARILCESIYMRSFGTKAST</sequence>
<dbReference type="AlphaFoldDB" id="A0A978VN60"/>
<proteinExistence type="predicted"/>
<keyword evidence="1" id="KW-0040">ANK repeat</keyword>
<dbReference type="SMART" id="SM00248">
    <property type="entry name" value="ANK"/>
    <property type="match status" value="2"/>
</dbReference>
<evidence type="ECO:0000313" key="3">
    <source>
        <dbReference type="Proteomes" id="UP000813462"/>
    </source>
</evidence>
<dbReference type="Proteomes" id="UP000813462">
    <property type="component" value="Unassembled WGS sequence"/>
</dbReference>
<evidence type="ECO:0000256" key="1">
    <source>
        <dbReference type="PROSITE-ProRule" id="PRU00023"/>
    </source>
</evidence>
<dbReference type="Pfam" id="PF12796">
    <property type="entry name" value="Ank_2"/>
    <property type="match status" value="1"/>
</dbReference>
<dbReference type="PANTHER" id="PTHR24121">
    <property type="entry name" value="NO MECHANORECEPTOR POTENTIAL C, ISOFORM D-RELATED"/>
    <property type="match status" value="1"/>
</dbReference>
<dbReference type="EMBL" id="JAEACU010000003">
    <property type="protein sequence ID" value="KAH7536985.1"/>
    <property type="molecule type" value="Genomic_DNA"/>
</dbReference>
<gene>
    <name evidence="2" type="ORF">FEM48_Zijuj03G0044000</name>
</gene>
<feature type="repeat" description="ANK" evidence="1">
    <location>
        <begin position="148"/>
        <end position="180"/>
    </location>
</feature>
<organism evidence="2 3">
    <name type="scientific">Ziziphus jujuba var. spinosa</name>
    <dbReference type="NCBI Taxonomy" id="714518"/>
    <lineage>
        <taxon>Eukaryota</taxon>
        <taxon>Viridiplantae</taxon>
        <taxon>Streptophyta</taxon>
        <taxon>Embryophyta</taxon>
        <taxon>Tracheophyta</taxon>
        <taxon>Spermatophyta</taxon>
        <taxon>Magnoliopsida</taxon>
        <taxon>eudicotyledons</taxon>
        <taxon>Gunneridae</taxon>
        <taxon>Pentapetalae</taxon>
        <taxon>rosids</taxon>
        <taxon>fabids</taxon>
        <taxon>Rosales</taxon>
        <taxon>Rhamnaceae</taxon>
        <taxon>Paliureae</taxon>
        <taxon>Ziziphus</taxon>
    </lineage>
</organism>
<dbReference type="PROSITE" id="PS50088">
    <property type="entry name" value="ANK_REPEAT"/>
    <property type="match status" value="1"/>
</dbReference>
<protein>
    <submittedName>
        <fullName evidence="2">Uncharacterized protein</fullName>
    </submittedName>
</protein>
<name>A0A978VN60_ZIZJJ</name>
<dbReference type="SUPFAM" id="SSF48403">
    <property type="entry name" value="Ankyrin repeat"/>
    <property type="match status" value="1"/>
</dbReference>
<dbReference type="PANTHER" id="PTHR24121:SF16">
    <property type="entry name" value="NON-SPECIFIC SERINE_THREONINE PROTEIN KINASE"/>
    <property type="match status" value="1"/>
</dbReference>
<accession>A0A978VN60</accession>
<dbReference type="InterPro" id="IPR036770">
    <property type="entry name" value="Ankyrin_rpt-contain_sf"/>
</dbReference>
<evidence type="ECO:0000313" key="2">
    <source>
        <dbReference type="EMBL" id="KAH7536985.1"/>
    </source>
</evidence>
<reference evidence="2" key="1">
    <citation type="journal article" date="2021" name="Front. Plant Sci.">
        <title>Chromosome-Scale Genome Assembly for Chinese Sour Jujube and Insights Into Its Genome Evolution and Domestication Signature.</title>
        <authorList>
            <person name="Shen L.-Y."/>
            <person name="Luo H."/>
            <person name="Wang X.-L."/>
            <person name="Wang X.-M."/>
            <person name="Qiu X.-J."/>
            <person name="Liu H."/>
            <person name="Zhou S.-S."/>
            <person name="Jia K.-H."/>
            <person name="Nie S."/>
            <person name="Bao Y.-T."/>
            <person name="Zhang R.-G."/>
            <person name="Yun Q.-Z."/>
            <person name="Chai Y.-H."/>
            <person name="Lu J.-Y."/>
            <person name="Li Y."/>
            <person name="Zhao S.-W."/>
            <person name="Mao J.-F."/>
            <person name="Jia S.-G."/>
            <person name="Mao Y.-M."/>
        </authorList>
    </citation>
    <scope>NUCLEOTIDE SEQUENCE</scope>
    <source>
        <strain evidence="2">AT0</strain>
        <tissue evidence="2">Leaf</tissue>
    </source>
</reference>
<dbReference type="Gene3D" id="1.25.40.20">
    <property type="entry name" value="Ankyrin repeat-containing domain"/>
    <property type="match status" value="1"/>
</dbReference>